<dbReference type="PANTHER" id="PTHR16504">
    <property type="entry name" value="5'(3')-DEOXYRIBONUCLEOTIDASE"/>
    <property type="match status" value="1"/>
</dbReference>
<sequence length="210" mass="23944">MIPERYESQRVGLNGYRVLNLDLDGVCADYMGGLRDYLVRHDRMDPSIQPSNESYALYENEGWPFSSPAEYIAVHKAAEAEHLYATMRPLPGISEAMKTLAAAHVYIRVVTHRLFVSGQHRMVVADTAQWLDDNDIPYMSLCFTGLKDSVQATVHIDDSPANIESLRAVGQHVVIFDQPYNRHLPGPRIEVWDDETVALLLSWFDRWPQE</sequence>
<dbReference type="InterPro" id="IPR010708">
    <property type="entry name" value="5'(3')-deoxyribonucleotidase"/>
</dbReference>
<feature type="active site" description="Nucleophile" evidence="2">
    <location>
        <position position="22"/>
    </location>
</feature>
<proteinExistence type="inferred from homology"/>
<evidence type="ECO:0000256" key="1">
    <source>
        <dbReference type="ARBA" id="ARBA00009589"/>
    </source>
</evidence>
<comment type="similarity">
    <text evidence="1">Belongs to the 5'(3')-deoxyribonucleotidase family.</text>
</comment>
<dbReference type="PANTHER" id="PTHR16504:SF4">
    <property type="entry name" value="5'(3')-DEOXYRIBONUCLEOTIDASE"/>
    <property type="match status" value="1"/>
</dbReference>
<dbReference type="EMBL" id="JABAGJ010000002">
    <property type="protein sequence ID" value="NMF01913.1"/>
    <property type="molecule type" value="Genomic_DNA"/>
</dbReference>
<feature type="active site" description="Proton donor" evidence="2">
    <location>
        <position position="24"/>
    </location>
</feature>
<dbReference type="AlphaFoldDB" id="A0A848D695"/>
<organism evidence="3 4">
    <name type="scientific">Bifidobacterium boum</name>
    <dbReference type="NCBI Taxonomy" id="78343"/>
    <lineage>
        <taxon>Bacteria</taxon>
        <taxon>Bacillati</taxon>
        <taxon>Actinomycetota</taxon>
        <taxon>Actinomycetes</taxon>
        <taxon>Bifidobacteriales</taxon>
        <taxon>Bifidobacteriaceae</taxon>
        <taxon>Bifidobacterium</taxon>
    </lineage>
</organism>
<accession>A0A848D695</accession>
<evidence type="ECO:0000256" key="2">
    <source>
        <dbReference type="PIRSR" id="PIRSR610708-1"/>
    </source>
</evidence>
<comment type="caution">
    <text evidence="3">The sequence shown here is derived from an EMBL/GenBank/DDBJ whole genome shotgun (WGS) entry which is preliminary data.</text>
</comment>
<reference evidence="3 4" key="1">
    <citation type="submission" date="2020-04" db="EMBL/GenBank/DDBJ databases">
        <authorList>
            <person name="Hitch T.C.A."/>
            <person name="Wylensek D."/>
            <person name="Clavel T."/>
        </authorList>
    </citation>
    <scope>NUCLEOTIDE SEQUENCE [LARGE SCALE GENOMIC DNA]</scope>
    <source>
        <strain evidence="3 4">WCA-130-P53-4B</strain>
    </source>
</reference>
<gene>
    <name evidence="3" type="ORF">HF843_01715</name>
</gene>
<dbReference type="Pfam" id="PF06941">
    <property type="entry name" value="NT5C"/>
    <property type="match status" value="1"/>
</dbReference>
<dbReference type="InterPro" id="IPR023214">
    <property type="entry name" value="HAD_sf"/>
</dbReference>
<dbReference type="GO" id="GO:0009223">
    <property type="term" value="P:pyrimidine deoxyribonucleotide catabolic process"/>
    <property type="evidence" value="ECO:0007669"/>
    <property type="project" value="TreeGrafter"/>
</dbReference>
<dbReference type="GO" id="GO:0008253">
    <property type="term" value="F:5'-nucleotidase activity"/>
    <property type="evidence" value="ECO:0007669"/>
    <property type="project" value="InterPro"/>
</dbReference>
<dbReference type="SUPFAM" id="SSF56784">
    <property type="entry name" value="HAD-like"/>
    <property type="match status" value="1"/>
</dbReference>
<dbReference type="InterPro" id="IPR036412">
    <property type="entry name" value="HAD-like_sf"/>
</dbReference>
<dbReference type="RefSeq" id="WP_168973158.1">
    <property type="nucleotide sequence ID" value="NZ_JABAGJ010000002.1"/>
</dbReference>
<evidence type="ECO:0000313" key="4">
    <source>
        <dbReference type="Proteomes" id="UP000583419"/>
    </source>
</evidence>
<dbReference type="Gene3D" id="3.40.50.1000">
    <property type="entry name" value="HAD superfamily/HAD-like"/>
    <property type="match status" value="1"/>
</dbReference>
<name>A0A848D695_9BIFI</name>
<evidence type="ECO:0000313" key="3">
    <source>
        <dbReference type="EMBL" id="NMF01913.1"/>
    </source>
</evidence>
<protein>
    <recommendedName>
        <fullName evidence="5">5 nucleotidase deoxy cytosolic type C</fullName>
    </recommendedName>
</protein>
<evidence type="ECO:0008006" key="5">
    <source>
        <dbReference type="Google" id="ProtNLM"/>
    </source>
</evidence>
<dbReference type="Proteomes" id="UP000583419">
    <property type="component" value="Unassembled WGS sequence"/>
</dbReference>